<feature type="transmembrane region" description="Helical" evidence="6">
    <location>
        <begin position="7"/>
        <end position="28"/>
    </location>
</feature>
<feature type="transmembrane region" description="Helical" evidence="6">
    <location>
        <begin position="100"/>
        <end position="118"/>
    </location>
</feature>
<comment type="caution">
    <text evidence="8">The sequence shown here is derived from an EMBL/GenBank/DDBJ whole genome shotgun (WGS) entry which is preliminary data.</text>
</comment>
<feature type="domain" description="EamA" evidence="7">
    <location>
        <begin position="155"/>
        <end position="284"/>
    </location>
</feature>
<evidence type="ECO:0000256" key="6">
    <source>
        <dbReference type="SAM" id="Phobius"/>
    </source>
</evidence>
<evidence type="ECO:0000256" key="5">
    <source>
        <dbReference type="ARBA" id="ARBA00023136"/>
    </source>
</evidence>
<dbReference type="Pfam" id="PF00892">
    <property type="entry name" value="EamA"/>
    <property type="match status" value="2"/>
</dbReference>
<keyword evidence="2" id="KW-1003">Cell membrane</keyword>
<feature type="transmembrane region" description="Helical" evidence="6">
    <location>
        <begin position="153"/>
        <end position="174"/>
    </location>
</feature>
<dbReference type="InterPro" id="IPR000620">
    <property type="entry name" value="EamA_dom"/>
</dbReference>
<evidence type="ECO:0000256" key="1">
    <source>
        <dbReference type="ARBA" id="ARBA00004651"/>
    </source>
</evidence>
<reference evidence="8 9" key="1">
    <citation type="journal article" date="2016" name="Nat. Commun.">
        <title>Thousands of microbial genomes shed light on interconnected biogeochemical processes in an aquifer system.</title>
        <authorList>
            <person name="Anantharaman K."/>
            <person name="Brown C.T."/>
            <person name="Hug L.A."/>
            <person name="Sharon I."/>
            <person name="Castelle C.J."/>
            <person name="Probst A.J."/>
            <person name="Thomas B.C."/>
            <person name="Singh A."/>
            <person name="Wilkins M.J."/>
            <person name="Karaoz U."/>
            <person name="Brodie E.L."/>
            <person name="Williams K.H."/>
            <person name="Hubbard S.S."/>
            <person name="Banfield J.F."/>
        </authorList>
    </citation>
    <scope>NUCLEOTIDE SEQUENCE [LARGE SCALE GENOMIC DNA]</scope>
</reference>
<feature type="transmembrane region" description="Helical" evidence="6">
    <location>
        <begin position="70"/>
        <end position="94"/>
    </location>
</feature>
<feature type="transmembrane region" description="Helical" evidence="6">
    <location>
        <begin position="210"/>
        <end position="235"/>
    </location>
</feature>
<evidence type="ECO:0000256" key="2">
    <source>
        <dbReference type="ARBA" id="ARBA00022475"/>
    </source>
</evidence>
<feature type="transmembrane region" description="Helical" evidence="6">
    <location>
        <begin position="186"/>
        <end position="204"/>
    </location>
</feature>
<sequence length="294" mass="33022">MKNSRPYLYVLLASLLWASTPAVVKLLLADLNVLQILFFNNLFALIGLAVVTFIQGKLTLIRGYSRNDYVVFAWMGFLGVFLYTLFLSGAISLLRAQEAYIINYLWPVMILIFASVILKEKITKRKIVSIICSFVGVSIVITGGDLLNLKFGNFYGILLAVFGAVTYGLFSVTGKKQDYEKYTSMTIYYIFGFVYAVVSVLFFSEIPKISIYQLAGLFWLGFFTSGLAFVFWFLALKHGDTAKMSSMIFLTPFLSLIYIYFMIGEKILFSSIAGLVIIVVGILIQSKSPNPRSF</sequence>
<accession>A0A1F8EIR2</accession>
<keyword evidence="5 6" id="KW-0472">Membrane</keyword>
<evidence type="ECO:0000313" key="8">
    <source>
        <dbReference type="EMBL" id="OGN00230.1"/>
    </source>
</evidence>
<dbReference type="Proteomes" id="UP000177117">
    <property type="component" value="Unassembled WGS sequence"/>
</dbReference>
<feature type="transmembrane region" description="Helical" evidence="6">
    <location>
        <begin position="242"/>
        <end position="261"/>
    </location>
</feature>
<evidence type="ECO:0000256" key="3">
    <source>
        <dbReference type="ARBA" id="ARBA00022692"/>
    </source>
</evidence>
<evidence type="ECO:0000259" key="7">
    <source>
        <dbReference type="Pfam" id="PF00892"/>
    </source>
</evidence>
<feature type="transmembrane region" description="Helical" evidence="6">
    <location>
        <begin position="267"/>
        <end position="284"/>
    </location>
</feature>
<dbReference type="GO" id="GO:0005886">
    <property type="term" value="C:plasma membrane"/>
    <property type="evidence" value="ECO:0007669"/>
    <property type="project" value="UniProtKB-SubCell"/>
</dbReference>
<gene>
    <name evidence="8" type="ORF">A2650_02485</name>
</gene>
<dbReference type="PANTHER" id="PTHR32322:SF18">
    <property type="entry name" value="S-ADENOSYLMETHIONINE_S-ADENOSYLHOMOCYSTEINE TRANSPORTER"/>
    <property type="match status" value="1"/>
</dbReference>
<evidence type="ECO:0000256" key="4">
    <source>
        <dbReference type="ARBA" id="ARBA00022989"/>
    </source>
</evidence>
<evidence type="ECO:0000313" key="9">
    <source>
        <dbReference type="Proteomes" id="UP000177117"/>
    </source>
</evidence>
<dbReference type="InterPro" id="IPR050638">
    <property type="entry name" value="AA-Vitamin_Transporters"/>
</dbReference>
<dbReference type="AlphaFoldDB" id="A0A1F8EIR2"/>
<organism evidence="8 9">
    <name type="scientific">Candidatus Yanofskybacteria bacterium RIFCSPHIGHO2_01_FULL_41_53</name>
    <dbReference type="NCBI Taxonomy" id="1802663"/>
    <lineage>
        <taxon>Bacteria</taxon>
        <taxon>Candidatus Yanofskyibacteriota</taxon>
    </lineage>
</organism>
<proteinExistence type="predicted"/>
<dbReference type="PANTHER" id="PTHR32322">
    <property type="entry name" value="INNER MEMBRANE TRANSPORTER"/>
    <property type="match status" value="1"/>
</dbReference>
<dbReference type="SUPFAM" id="SSF103481">
    <property type="entry name" value="Multidrug resistance efflux transporter EmrE"/>
    <property type="match status" value="2"/>
</dbReference>
<keyword evidence="4 6" id="KW-1133">Transmembrane helix</keyword>
<feature type="transmembrane region" description="Helical" evidence="6">
    <location>
        <begin position="34"/>
        <end position="58"/>
    </location>
</feature>
<comment type="subcellular location">
    <subcellularLocation>
        <location evidence="1">Cell membrane</location>
        <topology evidence="1">Multi-pass membrane protein</topology>
    </subcellularLocation>
</comment>
<feature type="domain" description="EamA" evidence="7">
    <location>
        <begin position="7"/>
        <end position="141"/>
    </location>
</feature>
<feature type="transmembrane region" description="Helical" evidence="6">
    <location>
        <begin position="127"/>
        <end position="147"/>
    </location>
</feature>
<name>A0A1F8EIR2_9BACT</name>
<keyword evidence="3 6" id="KW-0812">Transmembrane</keyword>
<dbReference type="InterPro" id="IPR037185">
    <property type="entry name" value="EmrE-like"/>
</dbReference>
<protein>
    <recommendedName>
        <fullName evidence="7">EamA domain-containing protein</fullName>
    </recommendedName>
</protein>
<dbReference type="EMBL" id="MGJD01000025">
    <property type="protein sequence ID" value="OGN00230.1"/>
    <property type="molecule type" value="Genomic_DNA"/>
</dbReference>